<protein>
    <submittedName>
        <fullName evidence="1">Uncharacterized protein</fullName>
    </submittedName>
</protein>
<organism evidence="1 2">
    <name type="scientific">Candidatus Magasanikbacteria bacterium GW2011_GWA2_46_17</name>
    <dbReference type="NCBI Taxonomy" id="1619042"/>
    <lineage>
        <taxon>Bacteria</taxon>
        <taxon>Candidatus Magasanikiibacteriota</taxon>
    </lineage>
</organism>
<dbReference type="AlphaFoldDB" id="A0A0G1NZA3"/>
<evidence type="ECO:0000313" key="1">
    <source>
        <dbReference type="EMBL" id="KKU25682.1"/>
    </source>
</evidence>
<proteinExistence type="predicted"/>
<dbReference type="EMBL" id="LCMA01000022">
    <property type="protein sequence ID" value="KKU25682.1"/>
    <property type="molecule type" value="Genomic_DNA"/>
</dbReference>
<name>A0A0G1NZA3_9BACT</name>
<reference evidence="1 2" key="1">
    <citation type="journal article" date="2015" name="Nature">
        <title>rRNA introns, odd ribosomes, and small enigmatic genomes across a large radiation of phyla.</title>
        <authorList>
            <person name="Brown C.T."/>
            <person name="Hug L.A."/>
            <person name="Thomas B.C."/>
            <person name="Sharon I."/>
            <person name="Castelle C.J."/>
            <person name="Singh A."/>
            <person name="Wilkins M.J."/>
            <person name="Williams K.H."/>
            <person name="Banfield J.F."/>
        </authorList>
    </citation>
    <scope>NUCLEOTIDE SEQUENCE [LARGE SCALE GENOMIC DNA]</scope>
</reference>
<sequence>MVEVEVEVRVGANSKVAHAELQPHARRIEGAYKRVYALEAMIMSVVCPALTHKGPVHRVMETMERLWYNKCHRKL</sequence>
<gene>
    <name evidence="1" type="ORF">UX39_C0022G0003</name>
</gene>
<comment type="caution">
    <text evidence="1">The sequence shown here is derived from an EMBL/GenBank/DDBJ whole genome shotgun (WGS) entry which is preliminary data.</text>
</comment>
<accession>A0A0G1NZA3</accession>
<evidence type="ECO:0000313" key="2">
    <source>
        <dbReference type="Proteomes" id="UP000034175"/>
    </source>
</evidence>
<dbReference type="Proteomes" id="UP000034175">
    <property type="component" value="Unassembled WGS sequence"/>
</dbReference>